<dbReference type="GO" id="GO:0003723">
    <property type="term" value="F:RNA binding"/>
    <property type="evidence" value="ECO:0007669"/>
    <property type="project" value="UniProtKB-KW"/>
</dbReference>
<dbReference type="InterPro" id="IPR036986">
    <property type="entry name" value="S4_RNA-bd_sf"/>
</dbReference>
<comment type="caution">
    <text evidence="7">The sequence shown here is derived from an EMBL/GenBank/DDBJ whole genome shotgun (WGS) entry which is preliminary data.</text>
</comment>
<dbReference type="EMBL" id="JXKD01000015">
    <property type="protein sequence ID" value="OJG09521.1"/>
    <property type="molecule type" value="Genomic_DNA"/>
</dbReference>
<dbReference type="InterPro" id="IPR000748">
    <property type="entry name" value="PsdUridine_synth_RsuA/RluB/E/F"/>
</dbReference>
<protein>
    <recommendedName>
        <fullName evidence="5">Pseudouridine synthase</fullName>
        <ecNumber evidence="5">5.4.99.-</ecNumber>
    </recommendedName>
</protein>
<dbReference type="Gene3D" id="3.30.70.1560">
    <property type="entry name" value="Alpha-L RNA-binding motif"/>
    <property type="match status" value="1"/>
</dbReference>
<dbReference type="SUPFAM" id="SSF55174">
    <property type="entry name" value="Alpha-L RNA-binding motif"/>
    <property type="match status" value="1"/>
</dbReference>
<dbReference type="Gene3D" id="3.30.70.580">
    <property type="entry name" value="Pseudouridine synthase I, catalytic domain, N-terminal subdomain"/>
    <property type="match status" value="1"/>
</dbReference>
<sequence length="239" mass="27244">MRLDKLIEQQLQTSRKEMKQLFRTRQVRVDGEVCFQQNKNVDSFLHEITVADQVLQTHDVYYLLNKPKGVVTANVDQEHLTVFDLLHLADFRSDLVAAGRLDRDTKGLLLLTSNGQLVYDLLHPTKKVIKTYEARINEEVTQEDIAAFADGIVFLDGTVCQSAPLTIVSYDVQSQTSDVRLQIQEGKFHQVKKMFLARGKKVVALKRVAMGPLELGTLPEGQYRALSLTELQQLKPYFR</sequence>
<evidence type="ECO:0000313" key="8">
    <source>
        <dbReference type="Proteomes" id="UP000182149"/>
    </source>
</evidence>
<comment type="similarity">
    <text evidence="1 5">Belongs to the pseudouridine synthase RsuA family.</text>
</comment>
<evidence type="ECO:0000313" key="7">
    <source>
        <dbReference type="EMBL" id="OJG09521.1"/>
    </source>
</evidence>
<accession>A0A1L8QPT6</accession>
<dbReference type="SUPFAM" id="SSF55120">
    <property type="entry name" value="Pseudouridine synthase"/>
    <property type="match status" value="1"/>
</dbReference>
<dbReference type="GO" id="GO:0120159">
    <property type="term" value="F:rRNA pseudouridine synthase activity"/>
    <property type="evidence" value="ECO:0007669"/>
    <property type="project" value="UniProtKB-ARBA"/>
</dbReference>
<dbReference type="PROSITE" id="PS50889">
    <property type="entry name" value="S4"/>
    <property type="match status" value="1"/>
</dbReference>
<keyword evidence="2 4" id="KW-0694">RNA-binding</keyword>
<dbReference type="FunFam" id="3.30.70.1560:FF:000001">
    <property type="entry name" value="Pseudouridine synthase"/>
    <property type="match status" value="1"/>
</dbReference>
<dbReference type="CDD" id="cd02553">
    <property type="entry name" value="PseudoU_synth_RsuA"/>
    <property type="match status" value="1"/>
</dbReference>
<dbReference type="OrthoDB" id="9807213at2"/>
<organism evidence="7 8">
    <name type="scientific">Enterococcus aquimarinus</name>
    <dbReference type="NCBI Taxonomy" id="328396"/>
    <lineage>
        <taxon>Bacteria</taxon>
        <taxon>Bacillati</taxon>
        <taxon>Bacillota</taxon>
        <taxon>Bacilli</taxon>
        <taxon>Lactobacillales</taxon>
        <taxon>Enterococcaceae</taxon>
        <taxon>Enterococcus</taxon>
    </lineage>
</organism>
<reference evidence="7 8" key="1">
    <citation type="submission" date="2014-12" db="EMBL/GenBank/DDBJ databases">
        <title>Draft genome sequences of 29 type strains of Enterococci.</title>
        <authorList>
            <person name="Zhong Z."/>
            <person name="Sun Z."/>
            <person name="Liu W."/>
            <person name="Zhang W."/>
            <person name="Zhang H."/>
        </authorList>
    </citation>
    <scope>NUCLEOTIDE SEQUENCE [LARGE SCALE GENOMIC DNA]</scope>
    <source>
        <strain evidence="7 8">DSM 17690</strain>
    </source>
</reference>
<keyword evidence="3 5" id="KW-0413">Isomerase</keyword>
<evidence type="ECO:0000256" key="5">
    <source>
        <dbReference type="RuleBase" id="RU003887"/>
    </source>
</evidence>
<dbReference type="InterPro" id="IPR050343">
    <property type="entry name" value="RsuA_PseudoU_synthase"/>
</dbReference>
<dbReference type="Proteomes" id="UP000182149">
    <property type="component" value="Unassembled WGS sequence"/>
</dbReference>
<dbReference type="NCBIfam" id="TIGR00093">
    <property type="entry name" value="pseudouridine synthase"/>
    <property type="match status" value="1"/>
</dbReference>
<dbReference type="InterPro" id="IPR020103">
    <property type="entry name" value="PsdUridine_synth_cat_dom_sf"/>
</dbReference>
<name>A0A1L8QPT6_9ENTE</name>
<dbReference type="EC" id="5.4.99.-" evidence="5"/>
<dbReference type="GO" id="GO:0000455">
    <property type="term" value="P:enzyme-directed rRNA pseudouridine synthesis"/>
    <property type="evidence" value="ECO:0007669"/>
    <property type="project" value="UniProtKB-ARBA"/>
</dbReference>
<proteinExistence type="inferred from homology"/>
<evidence type="ECO:0000256" key="1">
    <source>
        <dbReference type="ARBA" id="ARBA00008348"/>
    </source>
</evidence>
<dbReference type="InterPro" id="IPR020094">
    <property type="entry name" value="TruA/RsuA/RluB/E/F_N"/>
</dbReference>
<dbReference type="PANTHER" id="PTHR47683">
    <property type="entry name" value="PSEUDOURIDINE SYNTHASE FAMILY PROTEIN-RELATED"/>
    <property type="match status" value="1"/>
</dbReference>
<dbReference type="RefSeq" id="WP_071875383.1">
    <property type="nucleotide sequence ID" value="NZ_JBHSHF010000005.1"/>
</dbReference>
<dbReference type="CDD" id="cd00165">
    <property type="entry name" value="S4"/>
    <property type="match status" value="1"/>
</dbReference>
<evidence type="ECO:0000259" key="6">
    <source>
        <dbReference type="SMART" id="SM00363"/>
    </source>
</evidence>
<dbReference type="SMART" id="SM00363">
    <property type="entry name" value="S4"/>
    <property type="match status" value="1"/>
</dbReference>
<dbReference type="STRING" id="328396.RU93_GL000681"/>
<dbReference type="InterPro" id="IPR018496">
    <property type="entry name" value="PsdUridine_synth_RsuA/RluB_CS"/>
</dbReference>
<dbReference type="PROSITE" id="PS01149">
    <property type="entry name" value="PSI_RSU"/>
    <property type="match status" value="1"/>
</dbReference>
<dbReference type="PANTHER" id="PTHR47683:SF4">
    <property type="entry name" value="PSEUDOURIDINE SYNTHASE"/>
    <property type="match status" value="1"/>
</dbReference>
<dbReference type="AlphaFoldDB" id="A0A1L8QPT6"/>
<gene>
    <name evidence="7" type="ORF">RU93_GL000681</name>
</gene>
<dbReference type="GO" id="GO:0005829">
    <property type="term" value="C:cytosol"/>
    <property type="evidence" value="ECO:0007669"/>
    <property type="project" value="UniProtKB-ARBA"/>
</dbReference>
<dbReference type="InterPro" id="IPR006145">
    <property type="entry name" value="PsdUridine_synth_RsuA/RluA"/>
</dbReference>
<dbReference type="Gene3D" id="3.10.290.10">
    <property type="entry name" value="RNA-binding S4 domain"/>
    <property type="match status" value="1"/>
</dbReference>
<dbReference type="InterPro" id="IPR002942">
    <property type="entry name" value="S4_RNA-bd"/>
</dbReference>
<keyword evidence="8" id="KW-1185">Reference proteome</keyword>
<evidence type="ECO:0000256" key="2">
    <source>
        <dbReference type="ARBA" id="ARBA00022884"/>
    </source>
</evidence>
<dbReference type="InterPro" id="IPR042092">
    <property type="entry name" value="PsdUridine_s_RsuA/RluB/E/F_cat"/>
</dbReference>
<dbReference type="Pfam" id="PF00849">
    <property type="entry name" value="PseudoU_synth_2"/>
    <property type="match status" value="1"/>
</dbReference>
<evidence type="ECO:0000256" key="4">
    <source>
        <dbReference type="PROSITE-ProRule" id="PRU00182"/>
    </source>
</evidence>
<evidence type="ECO:0000256" key="3">
    <source>
        <dbReference type="ARBA" id="ARBA00023235"/>
    </source>
</evidence>
<feature type="domain" description="RNA-binding S4" evidence="6">
    <location>
        <begin position="1"/>
        <end position="56"/>
    </location>
</feature>